<evidence type="ECO:0000313" key="1">
    <source>
        <dbReference type="EMBL" id="TDE40965.1"/>
    </source>
</evidence>
<sequence length="145" mass="15259">MSGGEIRRRAITALAAGLIALPGAALAWRALNGHEVQDLGGGVYEVVGRVGSGAQDYWCGVGDYAISVLGVAAAQRIYIWHPLGPSTVRPGRKAVQFALAPPAGADTSTGYALTMRRAGDNLSAAMAQQYCYDNRFNAILWRPGL</sequence>
<dbReference type="EMBL" id="SMFP01000001">
    <property type="protein sequence ID" value="TDE40965.1"/>
    <property type="molecule type" value="Genomic_DNA"/>
</dbReference>
<dbReference type="RefSeq" id="WP_132826955.1">
    <property type="nucleotide sequence ID" value="NZ_SMFP01000001.1"/>
</dbReference>
<accession>A0A4R5F0H0</accession>
<protein>
    <submittedName>
        <fullName evidence="1">Uncharacterized protein</fullName>
    </submittedName>
</protein>
<dbReference type="OrthoDB" id="7862366at2"/>
<name>A0A4R5F0H0_9RHOB</name>
<dbReference type="Proteomes" id="UP000294662">
    <property type="component" value="Unassembled WGS sequence"/>
</dbReference>
<comment type="caution">
    <text evidence="1">The sequence shown here is derived from an EMBL/GenBank/DDBJ whole genome shotgun (WGS) entry which is preliminary data.</text>
</comment>
<proteinExistence type="predicted"/>
<reference evidence="1 2" key="1">
    <citation type="submission" date="2019-03" db="EMBL/GenBank/DDBJ databases">
        <authorList>
            <person name="Zhang S."/>
        </authorList>
    </citation>
    <scope>NUCLEOTIDE SEQUENCE [LARGE SCALE GENOMIC DNA]</scope>
    <source>
        <strain evidence="1 2">S4J41</strain>
    </source>
</reference>
<organism evidence="1 2">
    <name type="scientific">Antarcticimicrobium sediminis</name>
    <dbReference type="NCBI Taxonomy" id="2546227"/>
    <lineage>
        <taxon>Bacteria</taxon>
        <taxon>Pseudomonadati</taxon>
        <taxon>Pseudomonadota</taxon>
        <taxon>Alphaproteobacteria</taxon>
        <taxon>Rhodobacterales</taxon>
        <taxon>Paracoccaceae</taxon>
        <taxon>Antarcticimicrobium</taxon>
    </lineage>
</organism>
<dbReference type="AlphaFoldDB" id="A0A4R5F0H0"/>
<evidence type="ECO:0000313" key="2">
    <source>
        <dbReference type="Proteomes" id="UP000294662"/>
    </source>
</evidence>
<gene>
    <name evidence="1" type="ORF">E1B25_01765</name>
</gene>
<keyword evidence="2" id="KW-1185">Reference proteome</keyword>